<evidence type="ECO:0000313" key="3">
    <source>
        <dbReference type="EMBL" id="KAK9914952.1"/>
    </source>
</evidence>
<feature type="domain" description="PPM-type phosphatase" evidence="2">
    <location>
        <begin position="169"/>
        <end position="466"/>
    </location>
</feature>
<dbReference type="PANTHER" id="PTHR47992">
    <property type="entry name" value="PROTEIN PHOSPHATASE"/>
    <property type="match status" value="1"/>
</dbReference>
<protein>
    <recommendedName>
        <fullName evidence="2">PPM-type phosphatase domain-containing protein</fullName>
    </recommendedName>
</protein>
<comment type="caution">
    <text evidence="3">The sequence shown here is derived from an EMBL/GenBank/DDBJ whole genome shotgun (WGS) entry which is preliminary data.</text>
</comment>
<feature type="compositionally biased region" description="Basic and acidic residues" evidence="1">
    <location>
        <begin position="24"/>
        <end position="34"/>
    </location>
</feature>
<accession>A0ABR2YTA1</accession>
<feature type="region of interest" description="Disordered" evidence="1">
    <location>
        <begin position="1"/>
        <end position="99"/>
    </location>
</feature>
<keyword evidence="4" id="KW-1185">Reference proteome</keyword>
<dbReference type="Proteomes" id="UP001491310">
    <property type="component" value="Unassembled WGS sequence"/>
</dbReference>
<dbReference type="InterPro" id="IPR001932">
    <property type="entry name" value="PPM-type_phosphatase-like_dom"/>
</dbReference>
<feature type="compositionally biased region" description="Polar residues" evidence="1">
    <location>
        <begin position="75"/>
        <end position="88"/>
    </location>
</feature>
<dbReference type="EMBL" id="JALJOT010000005">
    <property type="protein sequence ID" value="KAK9914952.1"/>
    <property type="molecule type" value="Genomic_DNA"/>
</dbReference>
<organism evidence="3 4">
    <name type="scientific">Coccomyxa subellipsoidea</name>
    <dbReference type="NCBI Taxonomy" id="248742"/>
    <lineage>
        <taxon>Eukaryota</taxon>
        <taxon>Viridiplantae</taxon>
        <taxon>Chlorophyta</taxon>
        <taxon>core chlorophytes</taxon>
        <taxon>Trebouxiophyceae</taxon>
        <taxon>Trebouxiophyceae incertae sedis</taxon>
        <taxon>Coccomyxaceae</taxon>
        <taxon>Coccomyxa</taxon>
    </lineage>
</organism>
<dbReference type="InterPro" id="IPR036457">
    <property type="entry name" value="PPM-type-like_dom_sf"/>
</dbReference>
<feature type="compositionally biased region" description="Polar residues" evidence="1">
    <location>
        <begin position="54"/>
        <end position="65"/>
    </location>
</feature>
<evidence type="ECO:0000259" key="2">
    <source>
        <dbReference type="PROSITE" id="PS51746"/>
    </source>
</evidence>
<evidence type="ECO:0000256" key="1">
    <source>
        <dbReference type="SAM" id="MobiDB-lite"/>
    </source>
</evidence>
<name>A0ABR2YTA1_9CHLO</name>
<reference evidence="3 4" key="1">
    <citation type="journal article" date="2024" name="Nat. Commun.">
        <title>Phylogenomics reveals the evolutionary origins of lichenization in chlorophyte algae.</title>
        <authorList>
            <person name="Puginier C."/>
            <person name="Libourel C."/>
            <person name="Otte J."/>
            <person name="Skaloud P."/>
            <person name="Haon M."/>
            <person name="Grisel S."/>
            <person name="Petersen M."/>
            <person name="Berrin J.G."/>
            <person name="Delaux P.M."/>
            <person name="Dal Grande F."/>
            <person name="Keller J."/>
        </authorList>
    </citation>
    <scope>NUCLEOTIDE SEQUENCE [LARGE SCALE GENOMIC DNA]</scope>
    <source>
        <strain evidence="3 4">SAG 216-7</strain>
    </source>
</reference>
<gene>
    <name evidence="3" type="ORF">WJX75_002812</name>
</gene>
<dbReference type="PROSITE" id="PS51746">
    <property type="entry name" value="PPM_2"/>
    <property type="match status" value="1"/>
</dbReference>
<dbReference type="Gene3D" id="3.60.40.10">
    <property type="entry name" value="PPM-type phosphatase domain"/>
    <property type="match status" value="1"/>
</dbReference>
<dbReference type="CDD" id="cd00143">
    <property type="entry name" value="PP2Cc"/>
    <property type="match status" value="1"/>
</dbReference>
<dbReference type="InterPro" id="IPR015655">
    <property type="entry name" value="PP2C"/>
</dbReference>
<dbReference type="SMART" id="SM00332">
    <property type="entry name" value="PP2Cc"/>
    <property type="match status" value="1"/>
</dbReference>
<dbReference type="SUPFAM" id="SSF81606">
    <property type="entry name" value="PP2C-like"/>
    <property type="match status" value="1"/>
</dbReference>
<evidence type="ECO:0000313" key="4">
    <source>
        <dbReference type="Proteomes" id="UP001491310"/>
    </source>
</evidence>
<proteinExistence type="predicted"/>
<sequence>MPSSDQSRQKSELAHAVPPSSEGKICKEVREGAHRAVSQSPERKRHKAGEDQKGTPTIGATSSGEPCSPGPPLQNKASKSQHTPQEPNGCTHAGKPRSAVKPIVSFSDELEEDEGTSASFSLAKTTNERFKKEQSSALASPAPAIYTEPSSIQEYSAPAKAAASLGQLAFGVSHARGARPYMEDRHVIIANYQPTGTQGAHDSDGIPRSYAAVFDGHNGSQSAEEACSRMHVLLAAERGFAGCTAADGLRGLSEESAMRHALESAFLAVDREILDRARRERGRDGCCALVAVRIGDSLYTAHAGDSRAVLSRGGQSLRLTEDHKPGLERERKRVLERGGRVEFQRCWRIIAAGTNEHSGHFTGLAISRSLGDLCFKEPRLFVEHTPDVGRVQLLPGDSLVIMASDGLWDVLGDQEAVDTAHEAVEAERQKGVKAHDVLAKAASSALVFKSLKKGSLDNVTVVTMLLRWD</sequence>
<dbReference type="Pfam" id="PF00481">
    <property type="entry name" value="PP2C"/>
    <property type="match status" value="1"/>
</dbReference>